<name>A0A087T7W9_STEMI</name>
<evidence type="ECO:0000256" key="6">
    <source>
        <dbReference type="ARBA" id="ARBA00023242"/>
    </source>
</evidence>
<dbReference type="OrthoDB" id="10264544at2759"/>
<keyword evidence="12" id="KW-1185">Reference proteome</keyword>
<proteinExistence type="predicted"/>
<keyword evidence="4" id="KW-0507">mRNA processing</keyword>
<comment type="subcellular location">
    <subcellularLocation>
        <location evidence="1">Nucleus</location>
    </subcellularLocation>
</comment>
<feature type="region of interest" description="Disordered" evidence="9">
    <location>
        <begin position="73"/>
        <end position="110"/>
    </location>
</feature>
<dbReference type="Proteomes" id="UP000054359">
    <property type="component" value="Unassembled WGS sequence"/>
</dbReference>
<keyword evidence="11" id="KW-0687">Ribonucleoprotein</keyword>
<feature type="compositionally biased region" description="Basic and acidic residues" evidence="9">
    <location>
        <begin position="461"/>
        <end position="479"/>
    </location>
</feature>
<dbReference type="GO" id="GO:0000398">
    <property type="term" value="P:mRNA splicing, via spliceosome"/>
    <property type="evidence" value="ECO:0007669"/>
    <property type="project" value="InterPro"/>
</dbReference>
<evidence type="ECO:0000256" key="1">
    <source>
        <dbReference type="ARBA" id="ARBA00004123"/>
    </source>
</evidence>
<dbReference type="Gene3D" id="1.20.1390.10">
    <property type="entry name" value="PWI domain"/>
    <property type="match status" value="1"/>
</dbReference>
<dbReference type="PANTHER" id="PTHR14212:SF0">
    <property type="entry name" value="U4_U6 SMALL NUCLEAR RIBONUCLEOPROTEIN PRP3"/>
    <property type="match status" value="1"/>
</dbReference>
<evidence type="ECO:0000256" key="9">
    <source>
        <dbReference type="SAM" id="MobiDB-lite"/>
    </source>
</evidence>
<comment type="function">
    <text evidence="8">Plays a role in pre-mRNA splicing as component of the U4/U6-U5 tri-snRNP complex that is involved in spliceosome assembly, and as component of the precatalytic spliceosome (spliceosome B complex).</text>
</comment>
<dbReference type="InterPro" id="IPR002483">
    <property type="entry name" value="PWI_dom"/>
</dbReference>
<dbReference type="EMBL" id="KK113855">
    <property type="protein sequence ID" value="KFM61208.1"/>
    <property type="molecule type" value="Genomic_DNA"/>
</dbReference>
<organism evidence="11 12">
    <name type="scientific">Stegodyphus mimosarum</name>
    <name type="common">African social velvet spider</name>
    <dbReference type="NCBI Taxonomy" id="407821"/>
    <lineage>
        <taxon>Eukaryota</taxon>
        <taxon>Metazoa</taxon>
        <taxon>Ecdysozoa</taxon>
        <taxon>Arthropoda</taxon>
        <taxon>Chelicerata</taxon>
        <taxon>Arachnida</taxon>
        <taxon>Araneae</taxon>
        <taxon>Araneomorphae</taxon>
        <taxon>Entelegynae</taxon>
        <taxon>Eresoidea</taxon>
        <taxon>Eresidae</taxon>
        <taxon>Stegodyphus</taxon>
    </lineage>
</organism>
<evidence type="ECO:0000256" key="7">
    <source>
        <dbReference type="ARBA" id="ARBA00032955"/>
    </source>
</evidence>
<keyword evidence="3" id="KW-0597">Phosphoprotein</keyword>
<dbReference type="InterPro" id="IPR013881">
    <property type="entry name" value="Pre-mRNA_splic_Prp3_dom"/>
</dbReference>
<accession>A0A087T7W9</accession>
<evidence type="ECO:0000313" key="11">
    <source>
        <dbReference type="EMBL" id="KFM61208.1"/>
    </source>
</evidence>
<evidence type="ECO:0000256" key="5">
    <source>
        <dbReference type="ARBA" id="ARBA00023187"/>
    </source>
</evidence>
<reference evidence="11 12" key="1">
    <citation type="submission" date="2013-11" db="EMBL/GenBank/DDBJ databases">
        <title>Genome sequencing of Stegodyphus mimosarum.</title>
        <authorList>
            <person name="Bechsgaard J."/>
        </authorList>
    </citation>
    <scope>NUCLEOTIDE SEQUENCE [LARGE SCALE GENOMIC DNA]</scope>
</reference>
<dbReference type="AlphaFoldDB" id="A0A087T7W9"/>
<dbReference type="Pfam" id="PF06544">
    <property type="entry name" value="Prp3_C"/>
    <property type="match status" value="1"/>
</dbReference>
<evidence type="ECO:0000256" key="3">
    <source>
        <dbReference type="ARBA" id="ARBA00022553"/>
    </source>
</evidence>
<dbReference type="OMA" id="XRISNLM"/>
<evidence type="ECO:0000256" key="2">
    <source>
        <dbReference type="ARBA" id="ARBA00016514"/>
    </source>
</evidence>
<keyword evidence="5" id="KW-0508">mRNA splicing</keyword>
<evidence type="ECO:0000256" key="8">
    <source>
        <dbReference type="ARBA" id="ARBA00035603"/>
    </source>
</evidence>
<feature type="compositionally biased region" description="Basic and acidic residues" evidence="9">
    <location>
        <begin position="83"/>
        <end position="100"/>
    </location>
</feature>
<dbReference type="STRING" id="407821.A0A087T7W9"/>
<dbReference type="InterPro" id="IPR010541">
    <property type="entry name" value="Prp3_C"/>
</dbReference>
<feature type="region of interest" description="Disordered" evidence="9">
    <location>
        <begin position="461"/>
        <end position="487"/>
    </location>
</feature>
<sequence length="547" mass="62608">MMSLTKEELKPQVDKTVQRFLGFNEPSLVSVAVRCLVKGYDQRKTKDKLSSYLDDSKAEKLAEQLFKTFGNDAEARRKSKKRYRDDDLSESKKMKVEEHPNLPLAGQPSPGQLTTMQIQEMMANAQKMIEERKRQMQLTGALGQSQVSVNAYASGGAVPVGSALTDASPTLSENKARIAQLTAMIQARLSSKPTLLTNWKPDDSKQHKPAPLILDSEGRTLDMTGKEVHLTHHMPTLKANIRAQKRAQFKMSQEKVMEELYEQKFFDPRVSAKTFQRPKKGFKFHERGKFEQLAQRLRTKAQLEKLQEEIAQAAKKTGISSATKLALIVPRKEYKEGEVPDVEWWDSYILQSDSYDKYTEESKLEGVTALVEHPIQMKSPCDSSQPVFIPLYLTKKERKKLRRQNRREAWKEKQEKIRLGLEPPPEPKVRMSNLMRVLGNQAVQDPTKVEAHVREQMAKRQKAHEEANAARKLTTEQKREKKMRKLKEDTSTGVQVALYRVLNLSNPAKKFKVEMNAKQLFMTGCVILYRNINIVVVEGGNKFSYFI</sequence>
<evidence type="ECO:0000259" key="10">
    <source>
        <dbReference type="SMART" id="SM00311"/>
    </source>
</evidence>
<keyword evidence="6" id="KW-0539">Nucleus</keyword>
<feature type="non-terminal residue" evidence="11">
    <location>
        <position position="547"/>
    </location>
</feature>
<gene>
    <name evidence="11" type="ORF">X975_09912</name>
</gene>
<feature type="domain" description="PWI" evidence="10">
    <location>
        <begin position="1"/>
        <end position="75"/>
    </location>
</feature>
<dbReference type="SMART" id="SM00311">
    <property type="entry name" value="PWI"/>
    <property type="match status" value="1"/>
</dbReference>
<dbReference type="Pfam" id="PF08572">
    <property type="entry name" value="PRP3"/>
    <property type="match status" value="1"/>
</dbReference>
<dbReference type="InterPro" id="IPR027104">
    <property type="entry name" value="Prp3"/>
</dbReference>
<evidence type="ECO:0000256" key="4">
    <source>
        <dbReference type="ARBA" id="ARBA00022664"/>
    </source>
</evidence>
<dbReference type="PANTHER" id="PTHR14212">
    <property type="entry name" value="U4/U6-ASSOCIATED RNA SPLICING FACTOR-RELATED"/>
    <property type="match status" value="1"/>
</dbReference>
<dbReference type="GO" id="GO:0046540">
    <property type="term" value="C:U4/U6 x U5 tri-snRNP complex"/>
    <property type="evidence" value="ECO:0007669"/>
    <property type="project" value="InterPro"/>
</dbReference>
<protein>
    <recommendedName>
        <fullName evidence="2">U4/U6 small nuclear ribonucleoprotein Prp3</fullName>
    </recommendedName>
    <alternativeName>
        <fullName evidence="7">Pre-mRNA-splicing factor 3</fullName>
    </alternativeName>
</protein>
<dbReference type="Pfam" id="PF01480">
    <property type="entry name" value="PWI"/>
    <property type="match status" value="1"/>
</dbReference>
<evidence type="ECO:0000313" key="12">
    <source>
        <dbReference type="Proteomes" id="UP000054359"/>
    </source>
</evidence>